<dbReference type="PROSITE" id="PS00036">
    <property type="entry name" value="BZIP_BASIC"/>
    <property type="match status" value="1"/>
</dbReference>
<dbReference type="GO" id="GO:0090575">
    <property type="term" value="C:RNA polymerase II transcription regulator complex"/>
    <property type="evidence" value="ECO:0007669"/>
    <property type="project" value="TreeGrafter"/>
</dbReference>
<dbReference type="InterPro" id="IPR004827">
    <property type="entry name" value="bZIP"/>
</dbReference>
<evidence type="ECO:0000256" key="2">
    <source>
        <dbReference type="ARBA" id="ARBA00023242"/>
    </source>
</evidence>
<keyword evidence="7" id="KW-1185">Reference proteome</keyword>
<proteinExistence type="predicted"/>
<reference evidence="6" key="1">
    <citation type="journal article" date="2020" name="Stud. Mycol.">
        <title>101 Dothideomycetes genomes: a test case for predicting lifestyles and emergence of pathogens.</title>
        <authorList>
            <person name="Haridas S."/>
            <person name="Albert R."/>
            <person name="Binder M."/>
            <person name="Bloem J."/>
            <person name="Labutti K."/>
            <person name="Salamov A."/>
            <person name="Andreopoulos B."/>
            <person name="Baker S."/>
            <person name="Barry K."/>
            <person name="Bills G."/>
            <person name="Bluhm B."/>
            <person name="Cannon C."/>
            <person name="Castanera R."/>
            <person name="Culley D."/>
            <person name="Daum C."/>
            <person name="Ezra D."/>
            <person name="Gonzalez J."/>
            <person name="Henrissat B."/>
            <person name="Kuo A."/>
            <person name="Liang C."/>
            <person name="Lipzen A."/>
            <person name="Lutzoni F."/>
            <person name="Magnuson J."/>
            <person name="Mondo S."/>
            <person name="Nolan M."/>
            <person name="Ohm R."/>
            <person name="Pangilinan J."/>
            <person name="Park H.-J."/>
            <person name="Ramirez L."/>
            <person name="Alfaro M."/>
            <person name="Sun H."/>
            <person name="Tritt A."/>
            <person name="Yoshinaga Y."/>
            <person name="Zwiers L.-H."/>
            <person name="Turgeon B."/>
            <person name="Goodwin S."/>
            <person name="Spatafora J."/>
            <person name="Crous P."/>
            <person name="Grigoriev I."/>
        </authorList>
    </citation>
    <scope>NUCLEOTIDE SEQUENCE</scope>
    <source>
        <strain evidence="6">ATCC 36951</strain>
    </source>
</reference>
<dbReference type="InterPro" id="IPR050936">
    <property type="entry name" value="AP-1-like"/>
</dbReference>
<dbReference type="Pfam" id="PF00170">
    <property type="entry name" value="bZIP_1"/>
    <property type="match status" value="1"/>
</dbReference>
<dbReference type="RefSeq" id="XP_033674563.1">
    <property type="nucleotide sequence ID" value="XM_033810993.1"/>
</dbReference>
<feature type="region of interest" description="Disordered" evidence="4">
    <location>
        <begin position="56"/>
        <end position="94"/>
    </location>
</feature>
<feature type="coiled-coil region" evidence="3">
    <location>
        <begin position="98"/>
        <end position="125"/>
    </location>
</feature>
<dbReference type="GO" id="GO:0000976">
    <property type="term" value="F:transcription cis-regulatory region binding"/>
    <property type="evidence" value="ECO:0007669"/>
    <property type="project" value="InterPro"/>
</dbReference>
<dbReference type="PANTHER" id="PTHR40621">
    <property type="entry name" value="TRANSCRIPTION FACTOR KAPC-RELATED"/>
    <property type="match status" value="1"/>
</dbReference>
<comment type="subcellular location">
    <subcellularLocation>
        <location evidence="1">Nucleus</location>
    </subcellularLocation>
</comment>
<evidence type="ECO:0000313" key="6">
    <source>
        <dbReference type="EMBL" id="KAF2173674.1"/>
    </source>
</evidence>
<dbReference type="InterPro" id="IPR046347">
    <property type="entry name" value="bZIP_sf"/>
</dbReference>
<keyword evidence="3" id="KW-0175">Coiled coil</keyword>
<evidence type="ECO:0000256" key="4">
    <source>
        <dbReference type="SAM" id="MobiDB-lite"/>
    </source>
</evidence>
<gene>
    <name evidence="6" type="ORF">M409DRAFT_48616</name>
</gene>
<dbReference type="CDD" id="cd14688">
    <property type="entry name" value="bZIP_YAP"/>
    <property type="match status" value="1"/>
</dbReference>
<dbReference type="GO" id="GO:0001228">
    <property type="term" value="F:DNA-binding transcription activator activity, RNA polymerase II-specific"/>
    <property type="evidence" value="ECO:0007669"/>
    <property type="project" value="TreeGrafter"/>
</dbReference>
<keyword evidence="2" id="KW-0539">Nucleus</keyword>
<accession>A0A6A6D2N4</accession>
<dbReference type="SUPFAM" id="SSF57959">
    <property type="entry name" value="Leucine zipper domain"/>
    <property type="match status" value="1"/>
</dbReference>
<name>A0A6A6D2N4_ZASCE</name>
<evidence type="ECO:0000256" key="1">
    <source>
        <dbReference type="ARBA" id="ARBA00004123"/>
    </source>
</evidence>
<protein>
    <recommendedName>
        <fullName evidence="5">BZIP domain-containing protein</fullName>
    </recommendedName>
</protein>
<evidence type="ECO:0000313" key="7">
    <source>
        <dbReference type="Proteomes" id="UP000799537"/>
    </source>
</evidence>
<organism evidence="6 7">
    <name type="scientific">Zasmidium cellare ATCC 36951</name>
    <dbReference type="NCBI Taxonomy" id="1080233"/>
    <lineage>
        <taxon>Eukaryota</taxon>
        <taxon>Fungi</taxon>
        <taxon>Dikarya</taxon>
        <taxon>Ascomycota</taxon>
        <taxon>Pezizomycotina</taxon>
        <taxon>Dothideomycetes</taxon>
        <taxon>Dothideomycetidae</taxon>
        <taxon>Mycosphaerellales</taxon>
        <taxon>Mycosphaerellaceae</taxon>
        <taxon>Zasmidium</taxon>
    </lineage>
</organism>
<dbReference type="Proteomes" id="UP000799537">
    <property type="component" value="Unassembled WGS sequence"/>
</dbReference>
<dbReference type="AlphaFoldDB" id="A0A6A6D2N4"/>
<sequence length="200" mass="22847">MEAFHEPDSAYGSAEFEWSYFCQESHSKLIPTIFDGEKDYALFDYAFIDSRTTSSYPNVTDLSPSSSDPSDQGVDERRTKQRETKRKAQNRAAQKAFRERKLQQLQHLEEENSALRRMVETLGKETEGLKNRILEMSACPGMREELNVGAQKQRRVDEAQERLLSLEKDLMASHTSQQKCTSHDCLILGMVSCIRSLAVS</sequence>
<dbReference type="GeneID" id="54564265"/>
<evidence type="ECO:0000256" key="3">
    <source>
        <dbReference type="SAM" id="Coils"/>
    </source>
</evidence>
<dbReference type="Gene3D" id="1.20.5.170">
    <property type="match status" value="1"/>
</dbReference>
<dbReference type="PANTHER" id="PTHR40621:SF8">
    <property type="entry name" value="AP-1-LIKE TRANSCRIPTION FACTOR YAP3"/>
    <property type="match status" value="1"/>
</dbReference>
<dbReference type="PROSITE" id="PS50217">
    <property type="entry name" value="BZIP"/>
    <property type="match status" value="1"/>
</dbReference>
<dbReference type="EMBL" id="ML993579">
    <property type="protein sequence ID" value="KAF2173674.1"/>
    <property type="molecule type" value="Genomic_DNA"/>
</dbReference>
<feature type="domain" description="BZIP" evidence="5">
    <location>
        <begin position="80"/>
        <end position="136"/>
    </location>
</feature>
<evidence type="ECO:0000259" key="5">
    <source>
        <dbReference type="PROSITE" id="PS50217"/>
    </source>
</evidence>